<evidence type="ECO:0000313" key="5">
    <source>
        <dbReference type="EMBL" id="VVO19878.1"/>
    </source>
</evidence>
<evidence type="ECO:0000313" key="6">
    <source>
        <dbReference type="Proteomes" id="UP000381093"/>
    </source>
</evidence>
<gene>
    <name evidence="5" type="primary">slyA_6</name>
    <name evidence="5" type="ORF">PS710_04153</name>
</gene>
<dbReference type="SUPFAM" id="SSF46785">
    <property type="entry name" value="Winged helix' DNA-binding domain"/>
    <property type="match status" value="1"/>
</dbReference>
<reference evidence="5 6" key="1">
    <citation type="submission" date="2019-09" db="EMBL/GenBank/DDBJ databases">
        <authorList>
            <person name="Chandra G."/>
            <person name="Truman W A."/>
        </authorList>
    </citation>
    <scope>NUCLEOTIDE SEQUENCE [LARGE SCALE GENOMIC DNA]</scope>
    <source>
        <strain evidence="5">PS710</strain>
    </source>
</reference>
<dbReference type="InterPro" id="IPR039422">
    <property type="entry name" value="MarR/SlyA-like"/>
</dbReference>
<dbReference type="SMART" id="SM00347">
    <property type="entry name" value="HTH_MARR"/>
    <property type="match status" value="1"/>
</dbReference>
<dbReference type="InterPro" id="IPR023187">
    <property type="entry name" value="Tscrpt_reg_MarR-type_CS"/>
</dbReference>
<proteinExistence type="predicted"/>
<evidence type="ECO:0000256" key="3">
    <source>
        <dbReference type="ARBA" id="ARBA00023163"/>
    </source>
</evidence>
<dbReference type="Gene3D" id="1.10.10.10">
    <property type="entry name" value="Winged helix-like DNA-binding domain superfamily/Winged helix DNA-binding domain"/>
    <property type="match status" value="1"/>
</dbReference>
<dbReference type="InterPro" id="IPR000835">
    <property type="entry name" value="HTH_MarR-typ"/>
</dbReference>
<evidence type="ECO:0000256" key="2">
    <source>
        <dbReference type="ARBA" id="ARBA00023125"/>
    </source>
</evidence>
<dbReference type="EMBL" id="CABVHW010000015">
    <property type="protein sequence ID" value="VVO19878.1"/>
    <property type="molecule type" value="Genomic_DNA"/>
</dbReference>
<keyword evidence="2" id="KW-0238">DNA-binding</keyword>
<dbReference type="InterPro" id="IPR036388">
    <property type="entry name" value="WH-like_DNA-bd_sf"/>
</dbReference>
<dbReference type="AlphaFoldDB" id="A0A5E7DZ55"/>
<keyword evidence="3" id="KW-0804">Transcription</keyword>
<feature type="domain" description="HTH marR-type" evidence="4">
    <location>
        <begin position="23"/>
        <end position="154"/>
    </location>
</feature>
<organism evidence="5 6">
    <name type="scientific">Pseudomonas fluorescens</name>
    <dbReference type="NCBI Taxonomy" id="294"/>
    <lineage>
        <taxon>Bacteria</taxon>
        <taxon>Pseudomonadati</taxon>
        <taxon>Pseudomonadota</taxon>
        <taxon>Gammaproteobacteria</taxon>
        <taxon>Pseudomonadales</taxon>
        <taxon>Pseudomonadaceae</taxon>
        <taxon>Pseudomonas</taxon>
    </lineage>
</organism>
<dbReference type="PROSITE" id="PS01117">
    <property type="entry name" value="HTH_MARR_1"/>
    <property type="match status" value="1"/>
</dbReference>
<dbReference type="PROSITE" id="PS50995">
    <property type="entry name" value="HTH_MARR_2"/>
    <property type="match status" value="1"/>
</dbReference>
<dbReference type="Pfam" id="PF01047">
    <property type="entry name" value="MarR"/>
    <property type="match status" value="1"/>
</dbReference>
<dbReference type="GO" id="GO:0006950">
    <property type="term" value="P:response to stress"/>
    <property type="evidence" value="ECO:0007669"/>
    <property type="project" value="TreeGrafter"/>
</dbReference>
<protein>
    <submittedName>
        <fullName evidence="5">Transcriptional regulator SlyA</fullName>
    </submittedName>
</protein>
<dbReference type="GO" id="GO:0003700">
    <property type="term" value="F:DNA-binding transcription factor activity"/>
    <property type="evidence" value="ECO:0007669"/>
    <property type="project" value="InterPro"/>
</dbReference>
<dbReference type="PANTHER" id="PTHR33164">
    <property type="entry name" value="TRANSCRIPTIONAL REGULATOR, MARR FAMILY"/>
    <property type="match status" value="1"/>
</dbReference>
<name>A0A5E7DZ55_PSEFL</name>
<dbReference type="PANTHER" id="PTHR33164:SF87">
    <property type="entry name" value="MULTIPLE ANTIBIOTIC RESISTANCE PROTEIN MARR"/>
    <property type="match status" value="1"/>
</dbReference>
<accession>A0A5E7DZ55</accession>
<dbReference type="InterPro" id="IPR036390">
    <property type="entry name" value="WH_DNA-bd_sf"/>
</dbReference>
<dbReference type="Proteomes" id="UP000381093">
    <property type="component" value="Unassembled WGS sequence"/>
</dbReference>
<evidence type="ECO:0000256" key="1">
    <source>
        <dbReference type="ARBA" id="ARBA00023015"/>
    </source>
</evidence>
<evidence type="ECO:0000259" key="4">
    <source>
        <dbReference type="PROSITE" id="PS50995"/>
    </source>
</evidence>
<sequence>MWINTRSIEGDDMDDFSAVGLEPVQLGILLGMAAALKDRLLDRHLLPLGITAGQLKVLRVIRRGENTAVALCRHLCNDSAAMTRMLDRLERKGLIVRIPDDQDQRQVRLALTTQGDAISSMLPTMEVAAMNEFTASLSREELLRLESLLEKMLCAVSPRFGKPRVGP</sequence>
<dbReference type="GO" id="GO:0003677">
    <property type="term" value="F:DNA binding"/>
    <property type="evidence" value="ECO:0007669"/>
    <property type="project" value="UniProtKB-KW"/>
</dbReference>
<dbReference type="PRINTS" id="PR00598">
    <property type="entry name" value="HTHMARR"/>
</dbReference>
<keyword evidence="1" id="KW-0805">Transcription regulation</keyword>
<dbReference type="RefSeq" id="WP_150766140.1">
    <property type="nucleotide sequence ID" value="NZ_CABVHW010000015.1"/>
</dbReference>